<feature type="region of interest" description="Disordered" evidence="1">
    <location>
        <begin position="20"/>
        <end position="47"/>
    </location>
</feature>
<organism evidence="3 4">
    <name type="scientific">Rhodocollybia butyracea</name>
    <dbReference type="NCBI Taxonomy" id="206335"/>
    <lineage>
        <taxon>Eukaryota</taxon>
        <taxon>Fungi</taxon>
        <taxon>Dikarya</taxon>
        <taxon>Basidiomycota</taxon>
        <taxon>Agaricomycotina</taxon>
        <taxon>Agaricomycetes</taxon>
        <taxon>Agaricomycetidae</taxon>
        <taxon>Agaricales</taxon>
        <taxon>Marasmiineae</taxon>
        <taxon>Omphalotaceae</taxon>
        <taxon>Rhodocollybia</taxon>
    </lineage>
</organism>
<comment type="caution">
    <text evidence="3">The sequence shown here is derived from an EMBL/GenBank/DDBJ whole genome shotgun (WGS) entry which is preliminary data.</text>
</comment>
<keyword evidence="2" id="KW-0472">Membrane</keyword>
<feature type="region of interest" description="Disordered" evidence="1">
    <location>
        <begin position="194"/>
        <end position="215"/>
    </location>
</feature>
<reference evidence="3" key="1">
    <citation type="submission" date="2020-11" db="EMBL/GenBank/DDBJ databases">
        <authorList>
            <consortium name="DOE Joint Genome Institute"/>
            <person name="Ahrendt S."/>
            <person name="Riley R."/>
            <person name="Andreopoulos W."/>
            <person name="Labutti K."/>
            <person name="Pangilinan J."/>
            <person name="Ruiz-Duenas F.J."/>
            <person name="Barrasa J.M."/>
            <person name="Sanchez-Garcia M."/>
            <person name="Camarero S."/>
            <person name="Miyauchi S."/>
            <person name="Serrano A."/>
            <person name="Linde D."/>
            <person name="Babiker R."/>
            <person name="Drula E."/>
            <person name="Ayuso-Fernandez I."/>
            <person name="Pacheco R."/>
            <person name="Padilla G."/>
            <person name="Ferreira P."/>
            <person name="Barriuso J."/>
            <person name="Kellner H."/>
            <person name="Castanera R."/>
            <person name="Alfaro M."/>
            <person name="Ramirez L."/>
            <person name="Pisabarro A.G."/>
            <person name="Kuo A."/>
            <person name="Tritt A."/>
            <person name="Lipzen A."/>
            <person name="He G."/>
            <person name="Yan M."/>
            <person name="Ng V."/>
            <person name="Cullen D."/>
            <person name="Martin F."/>
            <person name="Rosso M.-N."/>
            <person name="Henrissat B."/>
            <person name="Hibbett D."/>
            <person name="Martinez A.T."/>
            <person name="Grigoriev I.V."/>
        </authorList>
    </citation>
    <scope>NUCLEOTIDE SEQUENCE</scope>
    <source>
        <strain evidence="3">AH 40177</strain>
    </source>
</reference>
<keyword evidence="2" id="KW-0812">Transmembrane</keyword>
<feature type="transmembrane region" description="Helical" evidence="2">
    <location>
        <begin position="145"/>
        <end position="164"/>
    </location>
</feature>
<evidence type="ECO:0000256" key="1">
    <source>
        <dbReference type="SAM" id="MobiDB-lite"/>
    </source>
</evidence>
<feature type="transmembrane region" description="Helical" evidence="2">
    <location>
        <begin position="76"/>
        <end position="98"/>
    </location>
</feature>
<protein>
    <submittedName>
        <fullName evidence="3">Uncharacterized protein</fullName>
    </submittedName>
</protein>
<feature type="transmembrane region" description="Helical" evidence="2">
    <location>
        <begin position="250"/>
        <end position="269"/>
    </location>
</feature>
<sequence length="369" mass="40744">MPSQRPELYVKIPTLDPDLEAQHDAAADEDSQASASPTSTIVDMDAPMSQDPKEMQTAHALALKVRSKLFSDINRLTWQTLMILVSCITFVLGVIFLIDGDIKYGIEQRELDDDALNITSLNDTNPSVNVTNSNPNDVYRRIAPWYLETYTLFMVYNILCILLARFGSIRSVSASLDKGMALLDKYIGDTTYQYHGPPPPSPTPTYPSVSPSSSNKYIQNTWPTRPDPASWSPKTDLCTNVPGDEEKMPVFARFLIMNSSFFFPFNWMVRVYAGGMHPGSYTVYFLGMLVLAFFGVNPGGSPRGIGESGYQLAAVGRVKEYCEEIWMAMAMDSGALARHVNDEICAIGRGGGTVHNLSSVELNGLGIHR</sequence>
<evidence type="ECO:0000313" key="4">
    <source>
        <dbReference type="Proteomes" id="UP000772434"/>
    </source>
</evidence>
<feature type="transmembrane region" description="Helical" evidence="2">
    <location>
        <begin position="281"/>
        <end position="300"/>
    </location>
</feature>
<proteinExistence type="predicted"/>
<keyword evidence="2" id="KW-1133">Transmembrane helix</keyword>
<evidence type="ECO:0000313" key="3">
    <source>
        <dbReference type="EMBL" id="KAF9043692.1"/>
    </source>
</evidence>
<dbReference type="AlphaFoldDB" id="A0A9P5TWQ5"/>
<dbReference type="Proteomes" id="UP000772434">
    <property type="component" value="Unassembled WGS sequence"/>
</dbReference>
<name>A0A9P5TWQ5_9AGAR</name>
<dbReference type="EMBL" id="JADNRY010000533">
    <property type="protein sequence ID" value="KAF9043692.1"/>
    <property type="molecule type" value="Genomic_DNA"/>
</dbReference>
<feature type="compositionally biased region" description="Pro residues" evidence="1">
    <location>
        <begin position="196"/>
        <end position="205"/>
    </location>
</feature>
<evidence type="ECO:0000256" key="2">
    <source>
        <dbReference type="SAM" id="Phobius"/>
    </source>
</evidence>
<keyword evidence="4" id="KW-1185">Reference proteome</keyword>
<accession>A0A9P5TWQ5</accession>
<gene>
    <name evidence="3" type="ORF">BDP27DRAFT_1521598</name>
</gene>